<dbReference type="Gene3D" id="3.20.20.80">
    <property type="entry name" value="Glycosidases"/>
    <property type="match status" value="1"/>
</dbReference>
<dbReference type="PRINTS" id="PR00132">
    <property type="entry name" value="GLHYDRLASE2"/>
</dbReference>
<dbReference type="InterPro" id="IPR006102">
    <property type="entry name" value="Ig-like_GH2"/>
</dbReference>
<keyword evidence="5 7" id="KW-0326">Glycosidase</keyword>
<evidence type="ECO:0000259" key="8">
    <source>
        <dbReference type="SMART" id="SM01038"/>
    </source>
</evidence>
<dbReference type="EMBL" id="CP084930">
    <property type="protein sequence ID" value="USI74558.1"/>
    <property type="molecule type" value="Genomic_DNA"/>
</dbReference>
<feature type="domain" description="Beta galactosidase small chain/" evidence="8">
    <location>
        <begin position="773"/>
        <end position="1048"/>
    </location>
</feature>
<dbReference type="InterPro" id="IPR014718">
    <property type="entry name" value="GH-type_carb-bd"/>
</dbReference>
<organism evidence="9 10">
    <name type="scientific">Sphingomonas morindae</name>
    <dbReference type="NCBI Taxonomy" id="1541170"/>
    <lineage>
        <taxon>Bacteria</taxon>
        <taxon>Pseudomonadati</taxon>
        <taxon>Pseudomonadota</taxon>
        <taxon>Alphaproteobacteria</taxon>
        <taxon>Sphingomonadales</taxon>
        <taxon>Sphingomonadaceae</taxon>
        <taxon>Sphingomonas</taxon>
    </lineage>
</organism>
<dbReference type="InterPro" id="IPR036156">
    <property type="entry name" value="Beta-gal/glucu_dom_sf"/>
</dbReference>
<evidence type="ECO:0000256" key="6">
    <source>
        <dbReference type="ARBA" id="ARBA00032230"/>
    </source>
</evidence>
<dbReference type="InterPro" id="IPR006104">
    <property type="entry name" value="Glyco_hydro_2_N"/>
</dbReference>
<dbReference type="PANTHER" id="PTHR46323">
    <property type="entry name" value="BETA-GALACTOSIDASE"/>
    <property type="match status" value="1"/>
</dbReference>
<dbReference type="Pfam" id="PF02929">
    <property type="entry name" value="Bgal_small_N"/>
    <property type="match status" value="1"/>
</dbReference>
<evidence type="ECO:0000256" key="2">
    <source>
        <dbReference type="ARBA" id="ARBA00007401"/>
    </source>
</evidence>
<dbReference type="InterPro" id="IPR023232">
    <property type="entry name" value="Glyco_hydro_2_AS"/>
</dbReference>
<evidence type="ECO:0000256" key="3">
    <source>
        <dbReference type="ARBA" id="ARBA00012756"/>
    </source>
</evidence>
<dbReference type="Pfam" id="PF16353">
    <property type="entry name" value="LacZ_4"/>
    <property type="match status" value="1"/>
</dbReference>
<reference evidence="9" key="1">
    <citation type="journal article" date="2022" name="Toxins">
        <title>Genomic Analysis of Sphingopyxis sp. USTB-05 for Biodegrading Cyanobacterial Hepatotoxins.</title>
        <authorList>
            <person name="Liu C."/>
            <person name="Xu Q."/>
            <person name="Zhao Z."/>
            <person name="Zhang H."/>
            <person name="Liu X."/>
            <person name="Yin C."/>
            <person name="Liu Y."/>
            <person name="Yan H."/>
        </authorList>
    </citation>
    <scope>NUCLEOTIDE SEQUENCE</scope>
    <source>
        <strain evidence="9">NBD5</strain>
    </source>
</reference>
<evidence type="ECO:0000313" key="9">
    <source>
        <dbReference type="EMBL" id="USI74558.1"/>
    </source>
</evidence>
<dbReference type="PROSITE" id="PS00608">
    <property type="entry name" value="GLYCOSYL_HYDROL_F2_2"/>
    <property type="match status" value="1"/>
</dbReference>
<dbReference type="InterPro" id="IPR004199">
    <property type="entry name" value="B-gal_small/dom_5"/>
</dbReference>
<comment type="catalytic activity">
    <reaction evidence="1 7">
        <text>Hydrolysis of terminal non-reducing beta-D-galactose residues in beta-D-galactosides.</text>
        <dbReference type="EC" id="3.2.1.23"/>
    </reaction>
</comment>
<dbReference type="SMART" id="SM01038">
    <property type="entry name" value="Bgal_small_N"/>
    <property type="match status" value="1"/>
</dbReference>
<evidence type="ECO:0000313" key="10">
    <source>
        <dbReference type="Proteomes" id="UP001056937"/>
    </source>
</evidence>
<dbReference type="InterPro" id="IPR050347">
    <property type="entry name" value="Bact_Beta-galactosidase"/>
</dbReference>
<dbReference type="InterPro" id="IPR032312">
    <property type="entry name" value="LacZ_4"/>
</dbReference>
<dbReference type="Pfam" id="PF02837">
    <property type="entry name" value="Glyco_hydro_2_N"/>
    <property type="match status" value="1"/>
</dbReference>
<comment type="similarity">
    <text evidence="2 7">Belongs to the glycosyl hydrolase 2 family.</text>
</comment>
<gene>
    <name evidence="9" type="ORF">LHA26_11425</name>
</gene>
<dbReference type="InterPro" id="IPR017853">
    <property type="entry name" value="GH"/>
</dbReference>
<dbReference type="InterPro" id="IPR013783">
    <property type="entry name" value="Ig-like_fold"/>
</dbReference>
<dbReference type="Pfam" id="PF00703">
    <property type="entry name" value="Glyco_hydro_2"/>
    <property type="match status" value="1"/>
</dbReference>
<dbReference type="EC" id="3.2.1.23" evidence="3 7"/>
<accession>A0ABY4XCD4</accession>
<protein>
    <recommendedName>
        <fullName evidence="3 7">Beta-galactosidase</fullName>
        <ecNumber evidence="3 7">3.2.1.23</ecNumber>
    </recommendedName>
    <alternativeName>
        <fullName evidence="6 7">Lactase</fullName>
    </alternativeName>
</protein>
<dbReference type="InterPro" id="IPR011013">
    <property type="entry name" value="Gal_mutarotase_sf_dom"/>
</dbReference>
<evidence type="ECO:0000256" key="7">
    <source>
        <dbReference type="RuleBase" id="RU361154"/>
    </source>
</evidence>
<name>A0ABY4XCD4_9SPHN</name>
<dbReference type="Gene3D" id="2.70.98.10">
    <property type="match status" value="1"/>
</dbReference>
<dbReference type="SUPFAM" id="SSF49303">
    <property type="entry name" value="beta-Galactosidase/glucuronidase domain"/>
    <property type="match status" value="2"/>
</dbReference>
<dbReference type="Gene3D" id="2.60.40.10">
    <property type="entry name" value="Immunoglobulins"/>
    <property type="match status" value="2"/>
</dbReference>
<dbReference type="SUPFAM" id="SSF49785">
    <property type="entry name" value="Galactose-binding domain-like"/>
    <property type="match status" value="1"/>
</dbReference>
<dbReference type="SUPFAM" id="SSF74650">
    <property type="entry name" value="Galactose mutarotase-like"/>
    <property type="match status" value="1"/>
</dbReference>
<sequence length="1072" mass="118523">MSLILSAGAVQAQNAPVPPIQPQSAADRPDWENPAIFARGKAPARATGFPFESQAKAIAGHRTHSDRFLLLNGPWRFSFSPDADHLPTGFERPDYDVSGWKDIPVPADWQAQGYDQARYNNITYPFPANRPLIPHATDPVGSYRRDVDVPAGWTGSDVILHIGAAGSAYYVWVNGEKVGYSEDSKLPSEFDVTRFVHPGRNVIAIQVYRWSDGSYLEDQDFWRVSGIEREVFLMAAPKTRIRDFFVHAGLDPQFRDGTLAVEYAITPASRATTARLVLLDGDRPMLSLSAPVPPGEAERQVTLRGTIPNIRPWTAETPNLYMLLVELYDAKGRIVQSTYSRIGFRTVALRNGQVTVNGRPITIRGVNRHEHDPETFHVLSLESMERDIQLMKQNNINAIRTSHYPNDPRLYELADRYGLYVMDEADIEDHAYAEAGNRHPDERARYQLGFDPAWREAHVSRVRNMVERDKNHPSILFWSLGNEAGIGPNFRAAADAARGRDPDRLISYLGWSTWADQHVHRPNDFADIYAPMYDSAAKLKDYAENWDYKQPLIECEYAHMMGNSGGDLKDYWDVIYAHPEKLQGGFVWDWVDQSMYRTTKDGRRYWGMGGEYGANPGGDLEFGDGLLQSDRTPNPQLFELRKVYAPVQFEGFDPASGRVTILNRQDFLDLSGYAFRWSVAENGVEIASGALPPAVAPARGRVAVTLPLAGVPRRAGAEYFVTIVATAKAGTIPAVAAGQVIGWEQFPLAAATPAPRSAPGGTVALGADRTAIRLAAGDAELVIDRTTGLVVRYAAGGRLLLRGGAPNFYRALTDNDVGTDVERSHKPWREASSVRRVTGIDTLRTPGGAQVTIHYTLGDGVADFVSRYAMAADGSVAVTGQFTPLRSDLPDPLRIGLAFTAPDSFDTLEWYGRGPHESYADRKTGAPIALWRGRIADQNHDYMRPQETGNKVDVRWLELSRQGAAGGVRVEGDAPLSVNALAFPYDDLSRRAPGTRRSSDIFPHQEVSLMIDAVQAGVGGDTQWDETGRPLPRYRIPLQPRSWGFTLRPFADAGTMVEKARPATATASVIVQ</sequence>
<dbReference type="Gene3D" id="2.60.120.260">
    <property type="entry name" value="Galactose-binding domain-like"/>
    <property type="match status" value="1"/>
</dbReference>
<evidence type="ECO:0000256" key="5">
    <source>
        <dbReference type="ARBA" id="ARBA00023295"/>
    </source>
</evidence>
<dbReference type="InterPro" id="IPR023230">
    <property type="entry name" value="Glyco_hydro_2_CS"/>
</dbReference>
<dbReference type="Pfam" id="PF02836">
    <property type="entry name" value="Glyco_hydro_2_C"/>
    <property type="match status" value="1"/>
</dbReference>
<dbReference type="PROSITE" id="PS00719">
    <property type="entry name" value="GLYCOSYL_HYDROL_F2_1"/>
    <property type="match status" value="1"/>
</dbReference>
<keyword evidence="4 7" id="KW-0378">Hydrolase</keyword>
<dbReference type="InterPro" id="IPR006101">
    <property type="entry name" value="Glyco_hydro_2"/>
</dbReference>
<keyword evidence="10" id="KW-1185">Reference proteome</keyword>
<evidence type="ECO:0000256" key="1">
    <source>
        <dbReference type="ARBA" id="ARBA00001412"/>
    </source>
</evidence>
<dbReference type="InterPro" id="IPR008979">
    <property type="entry name" value="Galactose-bd-like_sf"/>
</dbReference>
<dbReference type="Proteomes" id="UP001056937">
    <property type="component" value="Chromosome 1"/>
</dbReference>
<evidence type="ECO:0000256" key="4">
    <source>
        <dbReference type="ARBA" id="ARBA00022801"/>
    </source>
</evidence>
<dbReference type="PANTHER" id="PTHR46323:SF2">
    <property type="entry name" value="BETA-GALACTOSIDASE"/>
    <property type="match status" value="1"/>
</dbReference>
<dbReference type="InterPro" id="IPR006103">
    <property type="entry name" value="Glyco_hydro_2_cat"/>
</dbReference>
<proteinExistence type="inferred from homology"/>
<dbReference type="SUPFAM" id="SSF51445">
    <property type="entry name" value="(Trans)glycosidases"/>
    <property type="match status" value="1"/>
</dbReference>